<reference evidence="3 4" key="1">
    <citation type="submission" date="2020-05" db="EMBL/GenBank/DDBJ databases">
        <title>MicrobeNet Type strains.</title>
        <authorList>
            <person name="Nicholson A.C."/>
        </authorList>
    </citation>
    <scope>NUCLEOTIDE SEQUENCE [LARGE SCALE GENOMIC DNA]</scope>
    <source>
        <strain evidence="3 4">JCM 3224</strain>
    </source>
</reference>
<dbReference type="PROSITE" id="PS00893">
    <property type="entry name" value="NUDIX_BOX"/>
    <property type="match status" value="1"/>
</dbReference>
<dbReference type="Proteomes" id="UP000586827">
    <property type="component" value="Unassembled WGS sequence"/>
</dbReference>
<evidence type="ECO:0000259" key="2">
    <source>
        <dbReference type="PROSITE" id="PS51462"/>
    </source>
</evidence>
<sequence>MQPATAVVADIVAGISPYDDLEHRHIAMTLDWLETTDDIFRRATPATPSQHLVAYVVLVDPDARGVYLGRHRMAGLHLPMGGHVEPGEHPLTAARREAGEELGIDPVLDVVGEEPLFLTRTTTVGRTAGHVDVSLWHVVRGDRARQYPLDPAEFDGGRWWDLDPYGLPETDPHLPRFVRKLDSVLQPEAHV</sequence>
<dbReference type="InterPro" id="IPR020084">
    <property type="entry name" value="NUDIX_hydrolase_CS"/>
</dbReference>
<dbReference type="InterPro" id="IPR015797">
    <property type="entry name" value="NUDIX_hydrolase-like_dom_sf"/>
</dbReference>
<dbReference type="InterPro" id="IPR000086">
    <property type="entry name" value="NUDIX_hydrolase_dom"/>
</dbReference>
<dbReference type="Pfam" id="PF00293">
    <property type="entry name" value="NUDIX"/>
    <property type="match status" value="1"/>
</dbReference>
<evidence type="ECO:0000313" key="3">
    <source>
        <dbReference type="EMBL" id="NNH71027.1"/>
    </source>
</evidence>
<evidence type="ECO:0000256" key="1">
    <source>
        <dbReference type="ARBA" id="ARBA00022801"/>
    </source>
</evidence>
<proteinExistence type="predicted"/>
<organism evidence="3 4">
    <name type="scientific">Nocardia uniformis</name>
    <dbReference type="NCBI Taxonomy" id="53432"/>
    <lineage>
        <taxon>Bacteria</taxon>
        <taxon>Bacillati</taxon>
        <taxon>Actinomycetota</taxon>
        <taxon>Actinomycetes</taxon>
        <taxon>Mycobacteriales</taxon>
        <taxon>Nocardiaceae</taxon>
        <taxon>Nocardia</taxon>
    </lineage>
</organism>
<dbReference type="AlphaFoldDB" id="A0A849C5D5"/>
<evidence type="ECO:0000313" key="4">
    <source>
        <dbReference type="Proteomes" id="UP000586827"/>
    </source>
</evidence>
<accession>A0A849C5D5</accession>
<keyword evidence="1" id="KW-0378">Hydrolase</keyword>
<name>A0A849C5D5_9NOCA</name>
<feature type="domain" description="Nudix hydrolase" evidence="2">
    <location>
        <begin position="49"/>
        <end position="182"/>
    </location>
</feature>
<keyword evidence="4" id="KW-1185">Reference proteome</keyword>
<protein>
    <submittedName>
        <fullName evidence="3">NUDIX domain-containing protein</fullName>
    </submittedName>
</protein>
<dbReference type="GO" id="GO:0016787">
    <property type="term" value="F:hydrolase activity"/>
    <property type="evidence" value="ECO:0007669"/>
    <property type="project" value="UniProtKB-KW"/>
</dbReference>
<comment type="caution">
    <text evidence="3">The sequence shown here is derived from an EMBL/GenBank/DDBJ whole genome shotgun (WGS) entry which is preliminary data.</text>
</comment>
<dbReference type="EMBL" id="JABELX010000004">
    <property type="protein sequence ID" value="NNH71027.1"/>
    <property type="molecule type" value="Genomic_DNA"/>
</dbReference>
<dbReference type="Gene3D" id="3.90.79.10">
    <property type="entry name" value="Nucleoside Triphosphate Pyrophosphohydrolase"/>
    <property type="match status" value="1"/>
</dbReference>
<dbReference type="SUPFAM" id="SSF55811">
    <property type="entry name" value="Nudix"/>
    <property type="match status" value="1"/>
</dbReference>
<dbReference type="RefSeq" id="WP_067523127.1">
    <property type="nucleotide sequence ID" value="NZ_JABELX010000004.1"/>
</dbReference>
<gene>
    <name evidence="3" type="ORF">HLB23_14330</name>
</gene>
<dbReference type="PROSITE" id="PS51462">
    <property type="entry name" value="NUDIX"/>
    <property type="match status" value="1"/>
</dbReference>